<dbReference type="InterPro" id="IPR052895">
    <property type="entry name" value="HetReg/Transcr_Mod"/>
</dbReference>
<sequence length="545" mass="61341">MQLVQSLRLLLAFVSTACLHWLHRTVSRLALICTAQLARTSPKATTFVDTAPTINYPVLDAEQRQIRLLSFKFNERREILGHFTVVSLDQRPQYTALSYVWGSEPPNRLIWIDSQPFGVRPGLFAYMQLAAAENTVGEGIFIDAICINQADVAEKSSQIALMGSLYELASEVTVWFGDEDGWTLRLAEKYPAIQDPTILRSCLIHEATVHLTAQEVLDLRIEVYGGLILHEYWSRVWTAQEFLLPKLVVLRAGRLKFDDVTLFELLESAPTRDEPFSLQNVRLQSARMVTSGYASSARPRSSQQRGHSQDLTRYMAFANGRIVYASAAQPEKRLLNRAIILFSEQRCSISRDRIFGLLGLCRSGIVPDHNAPIIKIYIEALFEGLREIRSLHEFPNMIASMGRFIAGLLSALGLRLESPAVFLITTFALDRKIAEGPRTIALVFEINLDLSHPQLNDLLHNRDLLQLVCGLQMKNAMMTFASQQEKNSQVTGPEGESGTVLEWMFYIDQVNLWECIICGESICIPGLAANFQVARPNSEPKKRSE</sequence>
<protein>
    <recommendedName>
        <fullName evidence="2">Heterokaryon incompatibility domain-containing protein</fullName>
    </recommendedName>
</protein>
<dbReference type="Proteomes" id="UP001310594">
    <property type="component" value="Unassembled WGS sequence"/>
</dbReference>
<dbReference type="PANTHER" id="PTHR24148:SF73">
    <property type="entry name" value="HET DOMAIN PROTEIN (AFU_ORTHOLOGUE AFUA_8G01020)"/>
    <property type="match status" value="1"/>
</dbReference>
<dbReference type="Pfam" id="PF06985">
    <property type="entry name" value="HET"/>
    <property type="match status" value="1"/>
</dbReference>
<reference evidence="3" key="1">
    <citation type="submission" date="2023-08" db="EMBL/GenBank/DDBJ databases">
        <title>Black Yeasts Isolated from many extreme environments.</title>
        <authorList>
            <person name="Coleine C."/>
            <person name="Stajich J.E."/>
            <person name="Selbmann L."/>
        </authorList>
    </citation>
    <scope>NUCLEOTIDE SEQUENCE</scope>
    <source>
        <strain evidence="3">CCFEE 5810</strain>
    </source>
</reference>
<evidence type="ECO:0000313" key="4">
    <source>
        <dbReference type="Proteomes" id="UP001310594"/>
    </source>
</evidence>
<feature type="domain" description="Heterokaryon incompatibility" evidence="2">
    <location>
        <begin position="94"/>
        <end position="241"/>
    </location>
</feature>
<evidence type="ECO:0000259" key="2">
    <source>
        <dbReference type="Pfam" id="PF06985"/>
    </source>
</evidence>
<gene>
    <name evidence="3" type="ORF">LTR97_012700</name>
</gene>
<proteinExistence type="predicted"/>
<evidence type="ECO:0000256" key="1">
    <source>
        <dbReference type="SAM" id="SignalP"/>
    </source>
</evidence>
<organism evidence="3 4">
    <name type="scientific">Elasticomyces elasticus</name>
    <dbReference type="NCBI Taxonomy" id="574655"/>
    <lineage>
        <taxon>Eukaryota</taxon>
        <taxon>Fungi</taxon>
        <taxon>Dikarya</taxon>
        <taxon>Ascomycota</taxon>
        <taxon>Pezizomycotina</taxon>
        <taxon>Dothideomycetes</taxon>
        <taxon>Dothideomycetidae</taxon>
        <taxon>Mycosphaerellales</taxon>
        <taxon>Teratosphaeriaceae</taxon>
        <taxon>Elasticomyces</taxon>
    </lineage>
</organism>
<dbReference type="PANTHER" id="PTHR24148">
    <property type="entry name" value="ANKYRIN REPEAT DOMAIN-CONTAINING PROTEIN 39 HOMOLOG-RELATED"/>
    <property type="match status" value="1"/>
</dbReference>
<feature type="chain" id="PRO_5042971296" description="Heterokaryon incompatibility domain-containing protein" evidence="1">
    <location>
        <begin position="19"/>
        <end position="545"/>
    </location>
</feature>
<keyword evidence="1" id="KW-0732">Signal</keyword>
<evidence type="ECO:0000313" key="3">
    <source>
        <dbReference type="EMBL" id="KAK5689701.1"/>
    </source>
</evidence>
<dbReference type="AlphaFoldDB" id="A0AAN7VXZ7"/>
<dbReference type="InterPro" id="IPR010730">
    <property type="entry name" value="HET"/>
</dbReference>
<feature type="signal peptide" evidence="1">
    <location>
        <begin position="1"/>
        <end position="18"/>
    </location>
</feature>
<name>A0AAN7VXZ7_9PEZI</name>
<accession>A0AAN7VXZ7</accession>
<comment type="caution">
    <text evidence="3">The sequence shown here is derived from an EMBL/GenBank/DDBJ whole genome shotgun (WGS) entry which is preliminary data.</text>
</comment>
<dbReference type="EMBL" id="JAVRQU010000029">
    <property type="protein sequence ID" value="KAK5689701.1"/>
    <property type="molecule type" value="Genomic_DNA"/>
</dbReference>